<evidence type="ECO:0000256" key="5">
    <source>
        <dbReference type="ARBA" id="ARBA00022857"/>
    </source>
</evidence>
<keyword evidence="3" id="KW-0285">Flavoprotein</keyword>
<dbReference type="GO" id="GO:0050661">
    <property type="term" value="F:NADP binding"/>
    <property type="evidence" value="ECO:0007669"/>
    <property type="project" value="InterPro"/>
</dbReference>
<evidence type="ECO:0000313" key="8">
    <source>
        <dbReference type="EMBL" id="KAF2213724.1"/>
    </source>
</evidence>
<dbReference type="SUPFAM" id="SSF51905">
    <property type="entry name" value="FAD/NAD(P)-binding domain"/>
    <property type="match status" value="1"/>
</dbReference>
<evidence type="ECO:0000313" key="9">
    <source>
        <dbReference type="Proteomes" id="UP000799539"/>
    </source>
</evidence>
<evidence type="ECO:0008006" key="10">
    <source>
        <dbReference type="Google" id="ProtNLM"/>
    </source>
</evidence>
<dbReference type="AlphaFoldDB" id="A0A6A6FKA2"/>
<keyword evidence="4" id="KW-0274">FAD</keyword>
<dbReference type="Gene3D" id="3.50.50.60">
    <property type="entry name" value="FAD/NAD(P)-binding domain"/>
    <property type="match status" value="2"/>
</dbReference>
<dbReference type="GO" id="GO:0050660">
    <property type="term" value="F:flavin adenine dinucleotide binding"/>
    <property type="evidence" value="ECO:0007669"/>
    <property type="project" value="InterPro"/>
</dbReference>
<name>A0A6A6FKA2_9PEZI</name>
<keyword evidence="7" id="KW-0503">Monooxygenase</keyword>
<evidence type="ECO:0000256" key="4">
    <source>
        <dbReference type="ARBA" id="ARBA00022827"/>
    </source>
</evidence>
<evidence type="ECO:0000256" key="1">
    <source>
        <dbReference type="ARBA" id="ARBA00001974"/>
    </source>
</evidence>
<dbReference type="InterPro" id="IPR020946">
    <property type="entry name" value="Flavin_mOase-like"/>
</dbReference>
<protein>
    <recommendedName>
        <fullName evidence="10">FAD/NAD(P)-binding domain-containing protein</fullName>
    </recommendedName>
</protein>
<comment type="cofactor">
    <cofactor evidence="1">
        <name>FAD</name>
        <dbReference type="ChEBI" id="CHEBI:57692"/>
    </cofactor>
</comment>
<proteinExistence type="inferred from homology"/>
<sequence length="549" mass="61209">MQPRSTKTTTQACVDIQPDQDVLIIGGGFSGISALYRVRKLGLRGLILEAGSGFGGVWHWNRYPGARVDSEYPFYQLNVPESHKGFNFAQRFPDHHELRRYMDHLANTLSLHEHAQLNTTVVSCTYSAAASLWTVKSADGRSFSAKYLICATGLLHRSYSPDFPGVQSYKGEIYHSSSWPDQVSFAGKRVCLVGAGATAVQITQEVAKETADGGSLTVAMRRPSTCVPMRQRTLSKQDNDILRGYYSALLEKGRQSHCGFPISNAGCGLFTHSPEQRNELFEELWERGAFNFLLGGYIDTAIDVNANNEVYAFWANKVRARISDPRKKDLMAPLKPMYPFASKRPPLENDYYECLDMKHVEIISVIDNPLERFTASGITFSDGTHKDFDAVVLATGFDSFTGSLFNLGLTNRDGVDIKETWRDGVRTYLGMFMSGFPNAFILYSPHAPTAFSNGPTIIECQCDYIVDVIDRLEKQNAKSIEPTAEAEDEWQDLIDSMMEGSLMASTDSWWNGGNIPGKKKQVMTFAGGIPQYETLAREKLDGWKGFIVQ</sequence>
<reference evidence="8" key="1">
    <citation type="journal article" date="2020" name="Stud. Mycol.">
        <title>101 Dothideomycetes genomes: a test case for predicting lifestyles and emergence of pathogens.</title>
        <authorList>
            <person name="Haridas S."/>
            <person name="Albert R."/>
            <person name="Binder M."/>
            <person name="Bloem J."/>
            <person name="Labutti K."/>
            <person name="Salamov A."/>
            <person name="Andreopoulos B."/>
            <person name="Baker S."/>
            <person name="Barry K."/>
            <person name="Bills G."/>
            <person name="Bluhm B."/>
            <person name="Cannon C."/>
            <person name="Castanera R."/>
            <person name="Culley D."/>
            <person name="Daum C."/>
            <person name="Ezra D."/>
            <person name="Gonzalez J."/>
            <person name="Henrissat B."/>
            <person name="Kuo A."/>
            <person name="Liang C."/>
            <person name="Lipzen A."/>
            <person name="Lutzoni F."/>
            <person name="Magnuson J."/>
            <person name="Mondo S."/>
            <person name="Nolan M."/>
            <person name="Ohm R."/>
            <person name="Pangilinan J."/>
            <person name="Park H.-J."/>
            <person name="Ramirez L."/>
            <person name="Alfaro M."/>
            <person name="Sun H."/>
            <person name="Tritt A."/>
            <person name="Yoshinaga Y."/>
            <person name="Zwiers L.-H."/>
            <person name="Turgeon B."/>
            <person name="Goodwin S."/>
            <person name="Spatafora J."/>
            <person name="Crous P."/>
            <person name="Grigoriev I."/>
        </authorList>
    </citation>
    <scope>NUCLEOTIDE SEQUENCE</scope>
    <source>
        <strain evidence="8">SCOH1-5</strain>
    </source>
</reference>
<evidence type="ECO:0000256" key="3">
    <source>
        <dbReference type="ARBA" id="ARBA00022630"/>
    </source>
</evidence>
<comment type="similarity">
    <text evidence="2">Belongs to the FAD-binding monooxygenase family.</text>
</comment>
<dbReference type="InterPro" id="IPR050775">
    <property type="entry name" value="FAD-binding_Monooxygenases"/>
</dbReference>
<keyword evidence="5" id="KW-0521">NADP</keyword>
<dbReference type="PRINTS" id="PR00469">
    <property type="entry name" value="PNDRDTASEII"/>
</dbReference>
<dbReference type="PANTHER" id="PTHR43098:SF3">
    <property type="entry name" value="L-ORNITHINE N(5)-MONOOXYGENASE-RELATED"/>
    <property type="match status" value="1"/>
</dbReference>
<dbReference type="OrthoDB" id="66881at2759"/>
<keyword evidence="6" id="KW-0560">Oxidoreductase</keyword>
<gene>
    <name evidence="8" type="ORF">CERZMDRAFT_39098</name>
</gene>
<accession>A0A6A6FKA2</accession>
<evidence type="ECO:0000256" key="7">
    <source>
        <dbReference type="ARBA" id="ARBA00023033"/>
    </source>
</evidence>
<dbReference type="InterPro" id="IPR036188">
    <property type="entry name" value="FAD/NAD-bd_sf"/>
</dbReference>
<dbReference type="Pfam" id="PF00743">
    <property type="entry name" value="FMO-like"/>
    <property type="match status" value="1"/>
</dbReference>
<keyword evidence="9" id="KW-1185">Reference proteome</keyword>
<dbReference type="PANTHER" id="PTHR43098">
    <property type="entry name" value="L-ORNITHINE N(5)-MONOOXYGENASE-RELATED"/>
    <property type="match status" value="1"/>
</dbReference>
<evidence type="ECO:0000256" key="2">
    <source>
        <dbReference type="ARBA" id="ARBA00010139"/>
    </source>
</evidence>
<dbReference type="Proteomes" id="UP000799539">
    <property type="component" value="Unassembled WGS sequence"/>
</dbReference>
<dbReference type="GO" id="GO:0004499">
    <property type="term" value="F:N,N-dimethylaniline monooxygenase activity"/>
    <property type="evidence" value="ECO:0007669"/>
    <property type="project" value="InterPro"/>
</dbReference>
<organism evidence="8 9">
    <name type="scientific">Cercospora zeae-maydis SCOH1-5</name>
    <dbReference type="NCBI Taxonomy" id="717836"/>
    <lineage>
        <taxon>Eukaryota</taxon>
        <taxon>Fungi</taxon>
        <taxon>Dikarya</taxon>
        <taxon>Ascomycota</taxon>
        <taxon>Pezizomycotina</taxon>
        <taxon>Dothideomycetes</taxon>
        <taxon>Dothideomycetidae</taxon>
        <taxon>Mycosphaerellales</taxon>
        <taxon>Mycosphaerellaceae</taxon>
        <taxon>Cercospora</taxon>
    </lineage>
</organism>
<evidence type="ECO:0000256" key="6">
    <source>
        <dbReference type="ARBA" id="ARBA00023002"/>
    </source>
</evidence>
<dbReference type="EMBL" id="ML992670">
    <property type="protein sequence ID" value="KAF2213724.1"/>
    <property type="molecule type" value="Genomic_DNA"/>
</dbReference>